<name>A0A6B3LET7_9BACT</name>
<protein>
    <submittedName>
        <fullName evidence="1">Uncharacterized protein</fullName>
    </submittedName>
</protein>
<organism evidence="1 2">
    <name type="scientific">Sulfuriroseicoccus oceanibius</name>
    <dbReference type="NCBI Taxonomy" id="2707525"/>
    <lineage>
        <taxon>Bacteria</taxon>
        <taxon>Pseudomonadati</taxon>
        <taxon>Verrucomicrobiota</taxon>
        <taxon>Verrucomicrobiia</taxon>
        <taxon>Verrucomicrobiales</taxon>
        <taxon>Verrucomicrobiaceae</taxon>
        <taxon>Sulfuriroseicoccus</taxon>
    </lineage>
</organism>
<dbReference type="PROSITE" id="PS51257">
    <property type="entry name" value="PROKAR_LIPOPROTEIN"/>
    <property type="match status" value="1"/>
</dbReference>
<dbReference type="Proteomes" id="UP000475117">
    <property type="component" value="Chromosome"/>
</dbReference>
<dbReference type="EMBL" id="CP066776">
    <property type="protein sequence ID" value="QQL44992.1"/>
    <property type="molecule type" value="Genomic_DNA"/>
</dbReference>
<dbReference type="RefSeq" id="WP_164365382.1">
    <property type="nucleotide sequence ID" value="NZ_CP066776.1"/>
</dbReference>
<reference evidence="1 2" key="1">
    <citation type="submission" date="2020-12" db="EMBL/GenBank/DDBJ databases">
        <title>Sulforoseuscoccus oceanibium gen. nov., sp. nov., a representative of the phylum Verrucomicrobia with special cytoplasmic membrane, and proposal of Sulforoseuscoccusaceae fam. nov.</title>
        <authorList>
            <person name="Xi F."/>
        </authorList>
    </citation>
    <scope>NUCLEOTIDE SEQUENCE [LARGE SCALE GENOMIC DNA]</scope>
    <source>
        <strain evidence="1 2">T37</strain>
    </source>
</reference>
<evidence type="ECO:0000313" key="2">
    <source>
        <dbReference type="Proteomes" id="UP000475117"/>
    </source>
</evidence>
<gene>
    <name evidence="1" type="ORF">G3M56_014195</name>
</gene>
<sequence>MKTLLAASMGGLLLGACSKDAAQVTGDEKSAVEAVKSGDGFMVVNDGGERPLYESLQKHLRLGGDYYSYTYVGDSYEEIAGMVDDWVVTPYLADAMKKDGVDLTAEGVLQWAGLDEVKAMGASSHAIEGGYETRNVFVLDDPNAGIWQMMGAPRPSLAADVFGADVSVAADMQLDLTGVRKWLKELNPMIGEEAAGQLEMMLEQGAGQQTVGEMLDAMNARLAFGMSIHEDQNVVWDLDGLVVNAPDMDLIVCAEGLTKNFDELRTIISSNPQFEKVEFEGGITGYATVDSAPIAMEDVRPVIAYDAATNRIFLASRVSYLEKTLAAAEKLKDSAAYQAAMKGMPADVLSTVYFSKQAGTAIGDLLESTFADHGEMLSSLAADGAAMAAEGQVDVEVDDVQSVVTKLLKLRESYLSQPWVSVTSRDGNAVYTIKRTPLNGRPLVLQDFVELISLNPVTMATLTGTFFTSAQTYRAGSDRATCILNQRNAQVATRAWSNLYDIEIGSPLELSDIVGPGRFLENEPTCPDGGMYTWSPVIPSVGVQCMRCSNPDHKPENTSDW</sequence>
<keyword evidence="2" id="KW-1185">Reference proteome</keyword>
<accession>A0A6B3LET7</accession>
<dbReference type="AlphaFoldDB" id="A0A6B3LET7"/>
<evidence type="ECO:0000313" key="1">
    <source>
        <dbReference type="EMBL" id="QQL44992.1"/>
    </source>
</evidence>
<dbReference type="KEGG" id="soa:G3M56_014195"/>
<proteinExistence type="predicted"/>